<name>A0ABM6F7Q1_9BURK</name>
<feature type="compositionally biased region" description="Polar residues" evidence="1">
    <location>
        <begin position="116"/>
        <end position="129"/>
    </location>
</feature>
<dbReference type="Pfam" id="PF11906">
    <property type="entry name" value="DUF3426"/>
    <property type="match status" value="1"/>
</dbReference>
<dbReference type="Pfam" id="PF13719">
    <property type="entry name" value="Zn_ribbon_5"/>
    <property type="match status" value="1"/>
</dbReference>
<feature type="compositionally biased region" description="Low complexity" evidence="1">
    <location>
        <begin position="155"/>
        <end position="173"/>
    </location>
</feature>
<dbReference type="InterPro" id="IPR021834">
    <property type="entry name" value="DUF3426"/>
</dbReference>
<feature type="compositionally biased region" description="Low complexity" evidence="1">
    <location>
        <begin position="61"/>
        <end position="79"/>
    </location>
</feature>
<dbReference type="InterPro" id="IPR011723">
    <property type="entry name" value="Znf/thioredoxin_put"/>
</dbReference>
<keyword evidence="5" id="KW-1185">Reference proteome</keyword>
<proteinExistence type="predicted"/>
<feature type="transmembrane region" description="Helical" evidence="2">
    <location>
        <begin position="289"/>
        <end position="310"/>
    </location>
</feature>
<dbReference type="NCBIfam" id="TIGR02098">
    <property type="entry name" value="MJ0042_CXXC"/>
    <property type="match status" value="1"/>
</dbReference>
<dbReference type="EMBL" id="CP017754">
    <property type="protein sequence ID" value="AOZ07561.1"/>
    <property type="molecule type" value="Genomic_DNA"/>
</dbReference>
<feature type="domain" description="Zinc finger/thioredoxin putative" evidence="3">
    <location>
        <begin position="6"/>
        <end position="42"/>
    </location>
</feature>
<keyword evidence="2" id="KW-0472">Membrane</keyword>
<dbReference type="RefSeq" id="WP_071070400.1">
    <property type="nucleotide sequence ID" value="NZ_CP017754.1"/>
</dbReference>
<keyword evidence="2" id="KW-1133">Transmembrane helix</keyword>
<evidence type="ECO:0000256" key="2">
    <source>
        <dbReference type="SAM" id="Phobius"/>
    </source>
</evidence>
<gene>
    <name evidence="4" type="ORF">BKK80_18275</name>
</gene>
<feature type="region of interest" description="Disordered" evidence="1">
    <location>
        <begin position="53"/>
        <end position="237"/>
    </location>
</feature>
<sequence>MAAVKLVTRCPACRTAFRLVADQLRLRQGLVRCGRCDTVFDARQHLIEIPAPTAPAQGVRDAAQTATAPAAPAGPADDTSQGAAAEPYRAPPFDPGYDPGYDVPALDAPTMMMGSPGSTTAEAEPAQSSVPPPEARHAGAPVGSPGQAATAEGTPRQQAPAASAQAPAPTWPAIDAAGLDEPGTGTTPRDAPPAEAPPAAEAAAEDVSAGAPGKPGVTMAAPPEDNARQPNEGIPDAFAGTPTAIASEHATRRWAARQDEAPAAAYAPDFLRHARAHETPRARGAGRRAWLLAGVVVLAIGAAAQATYLARSQLAGRFPALRPALEWACAPLGCTVAPWRDLDALRIDSSQLQKQEEGGDTYVLSVTLRNQGRATTALPAIELVMTDLQDQLLLRRVLQPAEYLSPAQRAFAQYGMRAGTELSVRVRFRSQQAAANYRVLLFYP</sequence>
<organism evidence="4 5">
    <name type="scientific">Cupriavidus malaysiensis</name>
    <dbReference type="NCBI Taxonomy" id="367825"/>
    <lineage>
        <taxon>Bacteria</taxon>
        <taxon>Pseudomonadati</taxon>
        <taxon>Pseudomonadota</taxon>
        <taxon>Betaproteobacteria</taxon>
        <taxon>Burkholderiales</taxon>
        <taxon>Burkholderiaceae</taxon>
        <taxon>Cupriavidus</taxon>
    </lineage>
</organism>
<evidence type="ECO:0000256" key="1">
    <source>
        <dbReference type="SAM" id="MobiDB-lite"/>
    </source>
</evidence>
<evidence type="ECO:0000313" key="5">
    <source>
        <dbReference type="Proteomes" id="UP000177515"/>
    </source>
</evidence>
<evidence type="ECO:0000313" key="4">
    <source>
        <dbReference type="EMBL" id="AOZ07561.1"/>
    </source>
</evidence>
<reference evidence="4 5" key="1">
    <citation type="submission" date="2016-10" db="EMBL/GenBank/DDBJ databases">
        <title>Complete genome sequences of three Cupriavidus strains isolated from various Malaysian environments.</title>
        <authorList>
            <person name="Abdullah A.A.-A."/>
            <person name="Shafie N.A.H."/>
            <person name="Lau N.S."/>
        </authorList>
    </citation>
    <scope>NUCLEOTIDE SEQUENCE [LARGE SCALE GENOMIC DNA]</scope>
    <source>
        <strain evidence="4 5">USMAA1020</strain>
    </source>
</reference>
<protein>
    <recommendedName>
        <fullName evidence="3">Zinc finger/thioredoxin putative domain-containing protein</fullName>
    </recommendedName>
</protein>
<keyword evidence="2" id="KW-0812">Transmembrane</keyword>
<accession>A0ABM6F7Q1</accession>
<evidence type="ECO:0000259" key="3">
    <source>
        <dbReference type="Pfam" id="PF13719"/>
    </source>
</evidence>
<dbReference type="Proteomes" id="UP000177515">
    <property type="component" value="Chromosome 1"/>
</dbReference>
<feature type="compositionally biased region" description="Low complexity" evidence="1">
    <location>
        <begin position="95"/>
        <end position="104"/>
    </location>
</feature>